<evidence type="ECO:0008006" key="3">
    <source>
        <dbReference type="Google" id="ProtNLM"/>
    </source>
</evidence>
<dbReference type="EMBL" id="PCSB01000044">
    <property type="protein sequence ID" value="PIP31706.1"/>
    <property type="molecule type" value="Genomic_DNA"/>
</dbReference>
<dbReference type="SUPFAM" id="SSF143011">
    <property type="entry name" value="RelE-like"/>
    <property type="match status" value="1"/>
</dbReference>
<evidence type="ECO:0000313" key="2">
    <source>
        <dbReference type="Proteomes" id="UP000230447"/>
    </source>
</evidence>
<dbReference type="Gene3D" id="3.30.2310.20">
    <property type="entry name" value="RelE-like"/>
    <property type="match status" value="1"/>
</dbReference>
<gene>
    <name evidence="1" type="ORF">COX24_02140</name>
</gene>
<proteinExistence type="predicted"/>
<name>A0A2G9ZEV4_9BACT</name>
<sequence>MKIFYSPHFQRSFQKFSQEIRLKFRKQIDYLLEDIGHPSLKAKKYNRSRQIWQARVDRNIRFYFLIKNGTYILLDIRTHPK</sequence>
<protein>
    <recommendedName>
        <fullName evidence="3">Type II toxin-antitoxin system mRNA interferase toxin, RelE/StbE family</fullName>
    </recommendedName>
</protein>
<accession>A0A2G9ZEV4</accession>
<reference evidence="1 2" key="1">
    <citation type="submission" date="2017-09" db="EMBL/GenBank/DDBJ databases">
        <title>Depth-based differentiation of microbial function through sediment-hosted aquifers and enrichment of novel symbionts in the deep terrestrial subsurface.</title>
        <authorList>
            <person name="Probst A.J."/>
            <person name="Ladd B."/>
            <person name="Jarett J.K."/>
            <person name="Geller-Mcgrath D.E."/>
            <person name="Sieber C.M."/>
            <person name="Emerson J.B."/>
            <person name="Anantharaman K."/>
            <person name="Thomas B.C."/>
            <person name="Malmstrom R."/>
            <person name="Stieglmeier M."/>
            <person name="Klingl A."/>
            <person name="Woyke T."/>
            <person name="Ryan C.M."/>
            <person name="Banfield J.F."/>
        </authorList>
    </citation>
    <scope>NUCLEOTIDE SEQUENCE [LARGE SCALE GENOMIC DNA]</scope>
    <source>
        <strain evidence="1">CG23_combo_of_CG06-09_8_20_14_all_37_87_8</strain>
    </source>
</reference>
<evidence type="ECO:0000313" key="1">
    <source>
        <dbReference type="EMBL" id="PIP31706.1"/>
    </source>
</evidence>
<organism evidence="1 2">
    <name type="scientific">bacterium (Candidatus Gribaldobacteria) CG23_combo_of_CG06-09_8_20_14_all_37_87_8</name>
    <dbReference type="NCBI Taxonomy" id="2014278"/>
    <lineage>
        <taxon>Bacteria</taxon>
        <taxon>Candidatus Gribaldobacteria</taxon>
    </lineage>
</organism>
<dbReference type="InterPro" id="IPR035093">
    <property type="entry name" value="RelE/ParE_toxin_dom_sf"/>
</dbReference>
<dbReference type="Proteomes" id="UP000230447">
    <property type="component" value="Unassembled WGS sequence"/>
</dbReference>
<comment type="caution">
    <text evidence="1">The sequence shown here is derived from an EMBL/GenBank/DDBJ whole genome shotgun (WGS) entry which is preliminary data.</text>
</comment>
<dbReference type="AlphaFoldDB" id="A0A2G9ZEV4"/>